<evidence type="ECO:0000259" key="4">
    <source>
        <dbReference type="Pfam" id="PF02678"/>
    </source>
</evidence>
<dbReference type="InterPro" id="IPR008778">
    <property type="entry name" value="Pirin_C_dom"/>
</dbReference>
<feature type="domain" description="Pirin C-terminal" evidence="5">
    <location>
        <begin position="187"/>
        <end position="281"/>
    </location>
</feature>
<comment type="cofactor">
    <cofactor evidence="2">
        <name>Fe cation</name>
        <dbReference type="ChEBI" id="CHEBI:24875"/>
    </cofactor>
    <text evidence="2">Binds 1 Fe cation per subunit.</text>
</comment>
<dbReference type="PIRSF" id="PIRSF006232">
    <property type="entry name" value="Pirin"/>
    <property type="match status" value="1"/>
</dbReference>
<keyword evidence="2" id="KW-0479">Metal-binding</keyword>
<organism evidence="6 7">
    <name type="scientific">Hanseniaspora valbyensis NRRL Y-1626</name>
    <dbReference type="NCBI Taxonomy" id="766949"/>
    <lineage>
        <taxon>Eukaryota</taxon>
        <taxon>Fungi</taxon>
        <taxon>Dikarya</taxon>
        <taxon>Ascomycota</taxon>
        <taxon>Saccharomycotina</taxon>
        <taxon>Saccharomycetes</taxon>
        <taxon>Saccharomycodales</taxon>
        <taxon>Saccharomycodaceae</taxon>
        <taxon>Hanseniaspora</taxon>
    </lineage>
</organism>
<keyword evidence="2" id="KW-0408">Iron</keyword>
<accession>A0A1B7TCX5</accession>
<name>A0A1B7TCX5_9ASCO</name>
<dbReference type="Pfam" id="PF02678">
    <property type="entry name" value="Pirin"/>
    <property type="match status" value="1"/>
</dbReference>
<evidence type="ECO:0000256" key="1">
    <source>
        <dbReference type="ARBA" id="ARBA00008416"/>
    </source>
</evidence>
<reference evidence="7" key="1">
    <citation type="journal article" date="2016" name="Proc. Natl. Acad. Sci. U.S.A.">
        <title>Comparative genomics of biotechnologically important yeasts.</title>
        <authorList>
            <person name="Riley R."/>
            <person name="Haridas S."/>
            <person name="Wolfe K.H."/>
            <person name="Lopes M.R."/>
            <person name="Hittinger C.T."/>
            <person name="Goeker M."/>
            <person name="Salamov A.A."/>
            <person name="Wisecaver J.H."/>
            <person name="Long T.M."/>
            <person name="Calvey C.H."/>
            <person name="Aerts A.L."/>
            <person name="Barry K.W."/>
            <person name="Choi C."/>
            <person name="Clum A."/>
            <person name="Coughlan A.Y."/>
            <person name="Deshpande S."/>
            <person name="Douglass A.P."/>
            <person name="Hanson S.J."/>
            <person name="Klenk H.-P."/>
            <person name="LaButti K.M."/>
            <person name="Lapidus A."/>
            <person name="Lindquist E.A."/>
            <person name="Lipzen A.M."/>
            <person name="Meier-Kolthoff J.P."/>
            <person name="Ohm R.A."/>
            <person name="Otillar R.P."/>
            <person name="Pangilinan J.L."/>
            <person name="Peng Y."/>
            <person name="Rokas A."/>
            <person name="Rosa C.A."/>
            <person name="Scheuner C."/>
            <person name="Sibirny A.A."/>
            <person name="Slot J.C."/>
            <person name="Stielow J.B."/>
            <person name="Sun H."/>
            <person name="Kurtzman C.P."/>
            <person name="Blackwell M."/>
            <person name="Grigoriev I.V."/>
            <person name="Jeffries T.W."/>
        </authorList>
    </citation>
    <scope>NUCLEOTIDE SEQUENCE [LARGE SCALE GENOMIC DNA]</scope>
    <source>
        <strain evidence="7">NRRL Y-1626</strain>
    </source>
</reference>
<keyword evidence="7" id="KW-1185">Reference proteome</keyword>
<proteinExistence type="inferred from homology"/>
<gene>
    <name evidence="6" type="ORF">HANVADRAFT_2676</name>
</gene>
<dbReference type="InterPro" id="IPR014710">
    <property type="entry name" value="RmlC-like_jellyroll"/>
</dbReference>
<evidence type="ECO:0000313" key="6">
    <source>
        <dbReference type="EMBL" id="OBA26571.1"/>
    </source>
</evidence>
<feature type="binding site" evidence="2">
    <location>
        <position position="56"/>
    </location>
    <ligand>
        <name>Fe cation</name>
        <dbReference type="ChEBI" id="CHEBI:24875"/>
    </ligand>
</feature>
<feature type="binding site" evidence="2">
    <location>
        <position position="102"/>
    </location>
    <ligand>
        <name>Fe cation</name>
        <dbReference type="ChEBI" id="CHEBI:24875"/>
    </ligand>
</feature>
<dbReference type="CDD" id="cd02909">
    <property type="entry name" value="cupin_pirin_N"/>
    <property type="match status" value="1"/>
</dbReference>
<dbReference type="SUPFAM" id="SSF51182">
    <property type="entry name" value="RmlC-like cupins"/>
    <property type="match status" value="1"/>
</dbReference>
<dbReference type="CDD" id="cd02247">
    <property type="entry name" value="cupin_pirin_C"/>
    <property type="match status" value="1"/>
</dbReference>
<evidence type="ECO:0000256" key="2">
    <source>
        <dbReference type="PIRSR" id="PIRSR006232-1"/>
    </source>
</evidence>
<feature type="binding site" evidence="2">
    <location>
        <position position="58"/>
    </location>
    <ligand>
        <name>Fe cation</name>
        <dbReference type="ChEBI" id="CHEBI:24875"/>
    </ligand>
</feature>
<evidence type="ECO:0000313" key="7">
    <source>
        <dbReference type="Proteomes" id="UP000092321"/>
    </source>
</evidence>
<dbReference type="InterPro" id="IPR011051">
    <property type="entry name" value="RmlC_Cupin_sf"/>
</dbReference>
<sequence>MSTQRSILKTFIPQFRSEGVGAEVRRSIGVNEMRKFSPFVLLDHFFVKAPAGFEQHPHHGQETITLLLDNYVAHEDFTGSKGILRPGDLQFMTAGKGVVHSEIPVKMTTNDRPAQGMQLWVALPEKLINCEPRYRDLRSEEIPVVKPFGNDDLVVKIISGESYGVKSVQDLAYTPVNYYQFNSQKKDTPFKQFVDKSMNCFIYVKEGSIKINNKEYPKSSAIFFKPDGDLIEGVIASNEFTEFFIIAGEILDQEIVQYGPFIDTSEENIYKTFKNYQLAQNGFENVRTWKPVIDKGVGEELAKEWLAKDGLEFTPHKENIKQKEL</sequence>
<protein>
    <recommendedName>
        <fullName evidence="8">Pirin-like protein</fullName>
    </recommendedName>
</protein>
<feature type="domain" description="Pirin N-terminal" evidence="4">
    <location>
        <begin position="23"/>
        <end position="121"/>
    </location>
</feature>
<dbReference type="OrthoDB" id="198735at2759"/>
<dbReference type="EMBL" id="LXPE01000016">
    <property type="protein sequence ID" value="OBA26571.1"/>
    <property type="molecule type" value="Genomic_DNA"/>
</dbReference>
<evidence type="ECO:0000256" key="3">
    <source>
        <dbReference type="RuleBase" id="RU003457"/>
    </source>
</evidence>
<dbReference type="PANTHER" id="PTHR13903">
    <property type="entry name" value="PIRIN-RELATED"/>
    <property type="match status" value="1"/>
</dbReference>
<evidence type="ECO:0008006" key="8">
    <source>
        <dbReference type="Google" id="ProtNLM"/>
    </source>
</evidence>
<dbReference type="Pfam" id="PF05726">
    <property type="entry name" value="Pirin_C"/>
    <property type="match status" value="1"/>
</dbReference>
<comment type="similarity">
    <text evidence="1 3">Belongs to the pirin family.</text>
</comment>
<comment type="caution">
    <text evidence="6">The sequence shown here is derived from an EMBL/GenBank/DDBJ whole genome shotgun (WGS) entry which is preliminary data.</text>
</comment>
<dbReference type="InterPro" id="IPR012093">
    <property type="entry name" value="Pirin"/>
</dbReference>
<dbReference type="Proteomes" id="UP000092321">
    <property type="component" value="Unassembled WGS sequence"/>
</dbReference>
<dbReference type="InterPro" id="IPR003829">
    <property type="entry name" value="Pirin_N_dom"/>
</dbReference>
<dbReference type="Gene3D" id="2.60.120.10">
    <property type="entry name" value="Jelly Rolls"/>
    <property type="match status" value="2"/>
</dbReference>
<evidence type="ECO:0000259" key="5">
    <source>
        <dbReference type="Pfam" id="PF05726"/>
    </source>
</evidence>
<feature type="binding site" evidence="2">
    <location>
        <position position="100"/>
    </location>
    <ligand>
        <name>Fe cation</name>
        <dbReference type="ChEBI" id="CHEBI:24875"/>
    </ligand>
</feature>
<dbReference type="PANTHER" id="PTHR13903:SF8">
    <property type="entry name" value="PIRIN"/>
    <property type="match status" value="1"/>
</dbReference>
<dbReference type="AlphaFoldDB" id="A0A1B7TCX5"/>
<dbReference type="GO" id="GO:0046872">
    <property type="term" value="F:metal ion binding"/>
    <property type="evidence" value="ECO:0007669"/>
    <property type="project" value="UniProtKB-KW"/>
</dbReference>